<evidence type="ECO:0000256" key="3">
    <source>
        <dbReference type="ARBA" id="ARBA00022691"/>
    </source>
</evidence>
<dbReference type="PANTHER" id="PTHR11061:SF30">
    <property type="entry name" value="TRNA (URACIL(54)-C(5))-METHYLTRANSFERASE"/>
    <property type="match status" value="1"/>
</dbReference>
<dbReference type="Gene3D" id="2.40.50.1070">
    <property type="match status" value="1"/>
</dbReference>
<dbReference type="PANTHER" id="PTHR11061">
    <property type="entry name" value="RNA M5U METHYLTRANSFERASE"/>
    <property type="match status" value="1"/>
</dbReference>
<evidence type="ECO:0000313" key="7">
    <source>
        <dbReference type="Proteomes" id="UP000602653"/>
    </source>
</evidence>
<dbReference type="Proteomes" id="UP000602653">
    <property type="component" value="Chromosome"/>
</dbReference>
<dbReference type="RefSeq" id="WP_204424431.1">
    <property type="nucleotide sequence ID" value="NZ_CP070228.1"/>
</dbReference>
<evidence type="ECO:0000256" key="2">
    <source>
        <dbReference type="ARBA" id="ARBA00022679"/>
    </source>
</evidence>
<feature type="active site" evidence="5">
    <location>
        <position position="366"/>
    </location>
</feature>
<dbReference type="InterPro" id="IPR030390">
    <property type="entry name" value="MeTrfase_TrmA_AS"/>
</dbReference>
<accession>A0ABX7IGR4</accession>
<proteinExistence type="inferred from homology"/>
<gene>
    <name evidence="6" type="ORF">JTE88_08790</name>
</gene>
<dbReference type="Pfam" id="PF05958">
    <property type="entry name" value="tRNA_U5-meth_tr"/>
    <property type="match status" value="1"/>
</dbReference>
<sequence>MLKNSHNVRVTIHDRPVNSQVLNCDYFQRGKCRSCTELLTPYPQQLAEKQHRATELIAAGEWEEPFASRPQAFRNKVKLVVTGSVKRPQLGTLGVDGRGVDLRDCPLPTPGIRGAIPAIARFITACQLEPYSPATDFGVLKYVIITESDDGELMVRFVARRRGVQGILFKRKDELMAAVPTIRVITLNVQPEHKAIIEGDEEILISDSHTLPMTLDIPELDQPLMLNLRPQSFFQTNTDATAQLYRTAVRWLGDVDSVWDLYCGVGGFALVLAAGRTRGNIVGVETSEQAVQAATQTAKQIGCADRVQFIAGDATEWVAGADGSAPRGAGETPDAVVVNPPRRGLSTQLCEWLNNSGVEQVLYSSCNMDSLARDLASMPNYAVARGQVIDMFPHTQHCEVIVLLTLVSR</sequence>
<keyword evidence="1 4" id="KW-0489">Methyltransferase</keyword>
<dbReference type="GO" id="GO:0032259">
    <property type="term" value="P:methylation"/>
    <property type="evidence" value="ECO:0007669"/>
    <property type="project" value="UniProtKB-KW"/>
</dbReference>
<evidence type="ECO:0000256" key="5">
    <source>
        <dbReference type="PROSITE-ProRule" id="PRU10015"/>
    </source>
</evidence>
<feature type="binding site" evidence="4">
    <location>
        <position position="235"/>
    </location>
    <ligand>
        <name>S-adenosyl-L-methionine</name>
        <dbReference type="ChEBI" id="CHEBI:59789"/>
    </ligand>
</feature>
<dbReference type="GO" id="GO:0008168">
    <property type="term" value="F:methyltransferase activity"/>
    <property type="evidence" value="ECO:0007669"/>
    <property type="project" value="UniProtKB-KW"/>
</dbReference>
<dbReference type="InterPro" id="IPR010280">
    <property type="entry name" value="U5_MeTrfase_fam"/>
</dbReference>
<evidence type="ECO:0000256" key="4">
    <source>
        <dbReference type="PROSITE-ProRule" id="PRU01024"/>
    </source>
</evidence>
<dbReference type="EMBL" id="CP070228">
    <property type="protein sequence ID" value="QRV02147.1"/>
    <property type="molecule type" value="Genomic_DNA"/>
</dbReference>
<evidence type="ECO:0000313" key="6">
    <source>
        <dbReference type="EMBL" id="QRV02147.1"/>
    </source>
</evidence>
<comment type="similarity">
    <text evidence="4">Belongs to the class I-like SAM-binding methyltransferase superfamily. RNA M5U methyltransferase family.</text>
</comment>
<dbReference type="PROSITE" id="PS51687">
    <property type="entry name" value="SAM_MT_RNA_M5U"/>
    <property type="match status" value="1"/>
</dbReference>
<dbReference type="CDD" id="cd02440">
    <property type="entry name" value="AdoMet_MTases"/>
    <property type="match status" value="1"/>
</dbReference>
<dbReference type="SUPFAM" id="SSF53335">
    <property type="entry name" value="S-adenosyl-L-methionine-dependent methyltransferases"/>
    <property type="match status" value="1"/>
</dbReference>
<keyword evidence="3 4" id="KW-0949">S-adenosyl-L-methionine</keyword>
<organism evidence="6 7">
    <name type="scientific">Arcanobacterium phocisimile</name>
    <dbReference type="NCBI Taxonomy" id="1302235"/>
    <lineage>
        <taxon>Bacteria</taxon>
        <taxon>Bacillati</taxon>
        <taxon>Actinomycetota</taxon>
        <taxon>Actinomycetes</taxon>
        <taxon>Actinomycetales</taxon>
        <taxon>Actinomycetaceae</taxon>
        <taxon>Arcanobacterium</taxon>
    </lineage>
</organism>
<name>A0ABX7IGR4_9ACTO</name>
<feature type="active site" description="Nucleophile" evidence="4">
    <location>
        <position position="366"/>
    </location>
</feature>
<feature type="binding site" evidence="4">
    <location>
        <position position="339"/>
    </location>
    <ligand>
        <name>S-adenosyl-L-methionine</name>
        <dbReference type="ChEBI" id="CHEBI:59789"/>
    </ligand>
</feature>
<dbReference type="Gene3D" id="3.40.50.150">
    <property type="entry name" value="Vaccinia Virus protein VP39"/>
    <property type="match status" value="1"/>
</dbReference>
<reference evidence="6 7" key="1">
    <citation type="submission" date="2021-02" db="EMBL/GenBank/DDBJ databases">
        <title>Complete Genome Sequence of Arcanobacterium phocisimile strain DSM 26142T from a harbour seal.</title>
        <authorList>
            <person name="Borowiak M."/>
            <person name="Alssahen M."/>
            <person name="Malorny B."/>
            <person name="Laemmler C."/>
            <person name="Siebert U."/>
            <person name="Ploetz M."/>
            <person name="Abdulmawjood A."/>
        </authorList>
    </citation>
    <scope>NUCLEOTIDE SEQUENCE [LARGE SCALE GENOMIC DNA]</scope>
    <source>
        <strain evidence="6 7">DSM 26142</strain>
    </source>
</reference>
<dbReference type="PROSITE" id="PS01230">
    <property type="entry name" value="TRMA_1"/>
    <property type="match status" value="1"/>
</dbReference>
<protein>
    <submittedName>
        <fullName evidence="6">Methyltransferase domain-containing protein</fullName>
    </submittedName>
</protein>
<keyword evidence="7" id="KW-1185">Reference proteome</keyword>
<dbReference type="InterPro" id="IPR029063">
    <property type="entry name" value="SAM-dependent_MTases_sf"/>
</dbReference>
<evidence type="ECO:0000256" key="1">
    <source>
        <dbReference type="ARBA" id="ARBA00022603"/>
    </source>
</evidence>
<feature type="binding site" evidence="4">
    <location>
        <position position="262"/>
    </location>
    <ligand>
        <name>S-adenosyl-L-methionine</name>
        <dbReference type="ChEBI" id="CHEBI:59789"/>
    </ligand>
</feature>
<keyword evidence="2 4" id="KW-0808">Transferase</keyword>
<feature type="binding site" evidence="4">
    <location>
        <position position="285"/>
    </location>
    <ligand>
        <name>S-adenosyl-L-methionine</name>
        <dbReference type="ChEBI" id="CHEBI:59789"/>
    </ligand>
</feature>